<evidence type="ECO:0000313" key="2">
    <source>
        <dbReference type="Proteomes" id="UP001234989"/>
    </source>
</evidence>
<dbReference type="EMBL" id="CP133616">
    <property type="protein sequence ID" value="WMV30305.1"/>
    <property type="molecule type" value="Genomic_DNA"/>
</dbReference>
<accession>A0AAF0QWZ8</accession>
<name>A0AAF0QWZ8_SOLVR</name>
<dbReference type="AlphaFoldDB" id="A0AAF0QWZ8"/>
<evidence type="ECO:0000313" key="1">
    <source>
        <dbReference type="EMBL" id="WMV30305.1"/>
    </source>
</evidence>
<dbReference type="Proteomes" id="UP001234989">
    <property type="component" value="Chromosome 5"/>
</dbReference>
<sequence>MMNPPSFTGSNVTEDLENFVKELQKVFEIMHVADAERVELDAYQLKSVSRIWFDQWKIIGLRMRQ</sequence>
<proteinExistence type="predicted"/>
<organism evidence="1 2">
    <name type="scientific">Solanum verrucosum</name>
    <dbReference type="NCBI Taxonomy" id="315347"/>
    <lineage>
        <taxon>Eukaryota</taxon>
        <taxon>Viridiplantae</taxon>
        <taxon>Streptophyta</taxon>
        <taxon>Embryophyta</taxon>
        <taxon>Tracheophyta</taxon>
        <taxon>Spermatophyta</taxon>
        <taxon>Magnoliopsida</taxon>
        <taxon>eudicotyledons</taxon>
        <taxon>Gunneridae</taxon>
        <taxon>Pentapetalae</taxon>
        <taxon>asterids</taxon>
        <taxon>lamiids</taxon>
        <taxon>Solanales</taxon>
        <taxon>Solanaceae</taxon>
        <taxon>Solanoideae</taxon>
        <taxon>Solaneae</taxon>
        <taxon>Solanum</taxon>
    </lineage>
</organism>
<evidence type="ECO:0008006" key="3">
    <source>
        <dbReference type="Google" id="ProtNLM"/>
    </source>
</evidence>
<protein>
    <recommendedName>
        <fullName evidence="3">Gag-pol polyprotein</fullName>
    </recommendedName>
</protein>
<keyword evidence="2" id="KW-1185">Reference proteome</keyword>
<reference evidence="1" key="1">
    <citation type="submission" date="2023-08" db="EMBL/GenBank/DDBJ databases">
        <title>A de novo genome assembly of Solanum verrucosum Schlechtendal, a Mexican diploid species geographically isolated from the other diploid A-genome species in potato relatives.</title>
        <authorList>
            <person name="Hosaka K."/>
        </authorList>
    </citation>
    <scope>NUCLEOTIDE SEQUENCE</scope>
    <source>
        <tissue evidence="1">Young leaves</tissue>
    </source>
</reference>
<gene>
    <name evidence="1" type="ORF">MTR67_023690</name>
</gene>